<sequence length="302" mass="34262">MNNNWVVNVPVATIWTLPSSPRPLDKKAITNPVDIQDWIEGQSYGELLELHQANLVQTQVLFGEKVQVLEEKAEWLKVLVPSQPTSKDERGYPGWIPKGQLVQIEDWEVENGAIAVVRSNKATLYDVEERCVTLLSYQTRLPLLRHEGEWVKVRTPIGLGLLKKVDVALVTPQSEQTKRTGRDIVIEGEKFLHLPYLWGGMSSFGYDCSGFTYNMCKANGYIIPRDAVDQSQDGVPVKLSELEPGDLLFFAYEEGKGKIHHVGIYYGDGKMLHSPKTGKVIEIIELKDTFYEKELCAARRYW</sequence>
<dbReference type="InterPro" id="IPR057812">
    <property type="entry name" value="SH3_YKFC_2nd"/>
</dbReference>
<evidence type="ECO:0000256" key="2">
    <source>
        <dbReference type="ARBA" id="ARBA00022670"/>
    </source>
</evidence>
<evidence type="ECO:0000256" key="1">
    <source>
        <dbReference type="ARBA" id="ARBA00007074"/>
    </source>
</evidence>
<reference evidence="6" key="1">
    <citation type="submission" date="2021-03" db="EMBL/GenBank/DDBJ databases">
        <title>Antimicrobial resistance genes in bacteria isolated from Japanese honey, and their potential for conferring macrolide and lincosamide resistance in the American foulbrood pathogen Paenibacillus larvae.</title>
        <authorList>
            <person name="Okamoto M."/>
            <person name="Kumagai M."/>
            <person name="Kanamori H."/>
            <person name="Takamatsu D."/>
        </authorList>
    </citation>
    <scope>NUCLEOTIDE SEQUENCE</scope>
    <source>
        <strain evidence="6">J27TS8</strain>
    </source>
</reference>
<comment type="similarity">
    <text evidence="1">Belongs to the peptidase C40 family.</text>
</comment>
<dbReference type="SUPFAM" id="SSF54001">
    <property type="entry name" value="Cysteine proteinases"/>
    <property type="match status" value="1"/>
</dbReference>
<dbReference type="PANTHER" id="PTHR47053:SF3">
    <property type="entry name" value="GAMMA-D-GLUTAMYL-L-LYSINE DIPEPTIDYL-PEPTIDASE"/>
    <property type="match status" value="1"/>
</dbReference>
<organism evidence="6 7">
    <name type="scientific">Robertmurraya siralis</name>
    <dbReference type="NCBI Taxonomy" id="77777"/>
    <lineage>
        <taxon>Bacteria</taxon>
        <taxon>Bacillati</taxon>
        <taxon>Bacillota</taxon>
        <taxon>Bacilli</taxon>
        <taxon>Bacillales</taxon>
        <taxon>Bacillaceae</taxon>
        <taxon>Robertmurraya</taxon>
    </lineage>
</organism>
<dbReference type="InterPro" id="IPR000064">
    <property type="entry name" value="NLP_P60_dom"/>
</dbReference>
<protein>
    <submittedName>
        <fullName evidence="6">Gamma-D-glutamyl-L-lysine endopeptidase</fullName>
    </submittedName>
</protein>
<keyword evidence="4" id="KW-0788">Thiol protease</keyword>
<dbReference type="EMBL" id="BORC01000002">
    <property type="protein sequence ID" value="GIN61232.1"/>
    <property type="molecule type" value="Genomic_DNA"/>
</dbReference>
<evidence type="ECO:0000256" key="4">
    <source>
        <dbReference type="ARBA" id="ARBA00022807"/>
    </source>
</evidence>
<accession>A0A919WG98</accession>
<dbReference type="GO" id="GO:0006508">
    <property type="term" value="P:proteolysis"/>
    <property type="evidence" value="ECO:0007669"/>
    <property type="project" value="UniProtKB-KW"/>
</dbReference>
<dbReference type="Gene3D" id="2.30.30.40">
    <property type="entry name" value="SH3 Domains"/>
    <property type="match status" value="2"/>
</dbReference>
<dbReference type="Pfam" id="PF23795">
    <property type="entry name" value="SH3_YKFC_2nd"/>
    <property type="match status" value="1"/>
</dbReference>
<keyword evidence="2" id="KW-0645">Protease</keyword>
<dbReference type="PROSITE" id="PS51935">
    <property type="entry name" value="NLPC_P60"/>
    <property type="match status" value="1"/>
</dbReference>
<dbReference type="Proteomes" id="UP000682111">
    <property type="component" value="Unassembled WGS sequence"/>
</dbReference>
<dbReference type="OrthoDB" id="9813368at2"/>
<keyword evidence="7" id="KW-1185">Reference proteome</keyword>
<evidence type="ECO:0000313" key="7">
    <source>
        <dbReference type="Proteomes" id="UP000682111"/>
    </source>
</evidence>
<dbReference type="RefSeq" id="WP_095310967.1">
    <property type="nucleotide sequence ID" value="NZ_BORC01000002.1"/>
</dbReference>
<gene>
    <name evidence="6" type="primary">ykfC</name>
    <name evidence="6" type="ORF">J27TS8_12250</name>
</gene>
<evidence type="ECO:0000259" key="5">
    <source>
        <dbReference type="PROSITE" id="PS51935"/>
    </source>
</evidence>
<name>A0A919WG98_9BACI</name>
<dbReference type="PANTHER" id="PTHR47053">
    <property type="entry name" value="MUREIN DD-ENDOPEPTIDASE MEPH-RELATED"/>
    <property type="match status" value="1"/>
</dbReference>
<dbReference type="InterPro" id="IPR051202">
    <property type="entry name" value="Peptidase_C40"/>
</dbReference>
<feature type="domain" description="NlpC/P60" evidence="5">
    <location>
        <begin position="178"/>
        <end position="302"/>
    </location>
</feature>
<dbReference type="AlphaFoldDB" id="A0A919WG98"/>
<keyword evidence="3" id="KW-0378">Hydrolase</keyword>
<comment type="caution">
    <text evidence="6">The sequence shown here is derived from an EMBL/GenBank/DDBJ whole genome shotgun (WGS) entry which is preliminary data.</text>
</comment>
<dbReference type="InterPro" id="IPR038765">
    <property type="entry name" value="Papain-like_cys_pep_sf"/>
</dbReference>
<dbReference type="Pfam" id="PF00877">
    <property type="entry name" value="NLPC_P60"/>
    <property type="match status" value="1"/>
</dbReference>
<evidence type="ECO:0000313" key="6">
    <source>
        <dbReference type="EMBL" id="GIN61232.1"/>
    </source>
</evidence>
<evidence type="ECO:0000256" key="3">
    <source>
        <dbReference type="ARBA" id="ARBA00022801"/>
    </source>
</evidence>
<dbReference type="GO" id="GO:0008234">
    <property type="term" value="F:cysteine-type peptidase activity"/>
    <property type="evidence" value="ECO:0007669"/>
    <property type="project" value="UniProtKB-KW"/>
</dbReference>
<dbReference type="Gene3D" id="3.90.1720.10">
    <property type="entry name" value="endopeptidase domain like (from Nostoc punctiforme)"/>
    <property type="match status" value="1"/>
</dbReference>
<proteinExistence type="inferred from homology"/>